<dbReference type="GO" id="GO:0009986">
    <property type="term" value="C:cell surface"/>
    <property type="evidence" value="ECO:0007669"/>
    <property type="project" value="Ensembl"/>
</dbReference>
<evidence type="ECO:0000256" key="13">
    <source>
        <dbReference type="SAM" id="SignalP"/>
    </source>
</evidence>
<keyword evidence="8" id="KW-0675">Receptor</keyword>
<dbReference type="GO" id="GO:1900017">
    <property type="term" value="P:positive regulation of cytokine production involved in inflammatory response"/>
    <property type="evidence" value="ECO:0007669"/>
    <property type="project" value="Ensembl"/>
</dbReference>
<dbReference type="GO" id="GO:0032755">
    <property type="term" value="P:positive regulation of interleukin-6 production"/>
    <property type="evidence" value="ECO:0007669"/>
    <property type="project" value="Ensembl"/>
</dbReference>
<evidence type="ECO:0000256" key="3">
    <source>
        <dbReference type="ARBA" id="ARBA00022475"/>
    </source>
</evidence>
<feature type="signal peptide" evidence="13">
    <location>
        <begin position="1"/>
        <end position="19"/>
    </location>
</feature>
<evidence type="ECO:0000259" key="15">
    <source>
        <dbReference type="Pfam" id="PF15037"/>
    </source>
</evidence>
<feature type="domain" description="Interleukin-17 receptor C/E N-terminal" evidence="15">
    <location>
        <begin position="66"/>
        <end position="467"/>
    </location>
</feature>
<dbReference type="Proteomes" id="UP000472275">
    <property type="component" value="Chromosome 20"/>
</dbReference>
<evidence type="ECO:0000256" key="4">
    <source>
        <dbReference type="ARBA" id="ARBA00022692"/>
    </source>
</evidence>
<dbReference type="GO" id="GO:0050832">
    <property type="term" value="P:defense response to fungus"/>
    <property type="evidence" value="ECO:0007669"/>
    <property type="project" value="Ensembl"/>
</dbReference>
<keyword evidence="10" id="KW-0395">Inflammatory response</keyword>
<dbReference type="InterPro" id="IPR039465">
    <property type="entry name" value="IL-17_rcpt-like"/>
</dbReference>
<keyword evidence="6 12" id="KW-1133">Transmembrane helix</keyword>
<dbReference type="GO" id="GO:0038173">
    <property type="term" value="P:interleukin-17A-mediated signaling pathway"/>
    <property type="evidence" value="ECO:0007669"/>
    <property type="project" value="Ensembl"/>
</dbReference>
<evidence type="ECO:0000259" key="14">
    <source>
        <dbReference type="Pfam" id="PF08357"/>
    </source>
</evidence>
<dbReference type="GO" id="GO:0005102">
    <property type="term" value="F:signaling receptor binding"/>
    <property type="evidence" value="ECO:0007669"/>
    <property type="project" value="Ensembl"/>
</dbReference>
<feature type="chain" id="PRO_5025481116" evidence="13">
    <location>
        <begin position="20"/>
        <end position="717"/>
    </location>
</feature>
<dbReference type="Ensembl" id="ENSACCT00020015788.1">
    <property type="protein sequence ID" value="ENSACCP00020015135.1"/>
    <property type="gene ID" value="ENSACCG00020010397.1"/>
</dbReference>
<dbReference type="Gene3D" id="3.40.50.11530">
    <property type="match status" value="1"/>
</dbReference>
<keyword evidence="9" id="KW-0325">Glycoprotein</keyword>
<evidence type="ECO:0000256" key="11">
    <source>
        <dbReference type="SAM" id="MobiDB-lite"/>
    </source>
</evidence>
<gene>
    <name evidence="16" type="primary">IL17RC</name>
</gene>
<dbReference type="GeneTree" id="ENSGT00730000111286"/>
<evidence type="ECO:0000256" key="1">
    <source>
        <dbReference type="ARBA" id="ARBA00004162"/>
    </source>
</evidence>
<organism evidence="16 17">
    <name type="scientific">Aquila chrysaetos chrysaetos</name>
    <dbReference type="NCBI Taxonomy" id="223781"/>
    <lineage>
        <taxon>Eukaryota</taxon>
        <taxon>Metazoa</taxon>
        <taxon>Chordata</taxon>
        <taxon>Craniata</taxon>
        <taxon>Vertebrata</taxon>
        <taxon>Euteleostomi</taxon>
        <taxon>Archelosauria</taxon>
        <taxon>Archosauria</taxon>
        <taxon>Dinosauria</taxon>
        <taxon>Saurischia</taxon>
        <taxon>Theropoda</taxon>
        <taxon>Coelurosauria</taxon>
        <taxon>Aves</taxon>
        <taxon>Neognathae</taxon>
        <taxon>Neoaves</taxon>
        <taxon>Telluraves</taxon>
        <taxon>Accipitrimorphae</taxon>
        <taxon>Accipitriformes</taxon>
        <taxon>Accipitridae</taxon>
        <taxon>Accipitrinae</taxon>
        <taxon>Aquila</taxon>
    </lineage>
</organism>
<keyword evidence="7 12" id="KW-0472">Membrane</keyword>
<evidence type="ECO:0000256" key="12">
    <source>
        <dbReference type="SAM" id="Phobius"/>
    </source>
</evidence>
<name>A0A663ES47_AQUCH</name>
<dbReference type="GO" id="GO:0071621">
    <property type="term" value="P:granulocyte chemotaxis"/>
    <property type="evidence" value="ECO:0007669"/>
    <property type="project" value="Ensembl"/>
</dbReference>
<dbReference type="Pfam" id="PF08357">
    <property type="entry name" value="SEFIR"/>
    <property type="match status" value="1"/>
</dbReference>
<dbReference type="RefSeq" id="XP_029899193.1">
    <property type="nucleotide sequence ID" value="XM_030043333.2"/>
</dbReference>
<reference evidence="16" key="1">
    <citation type="submission" date="2025-08" db="UniProtKB">
        <authorList>
            <consortium name="Ensembl"/>
        </authorList>
    </citation>
    <scope>IDENTIFICATION</scope>
</reference>
<dbReference type="GO" id="GO:0030368">
    <property type="term" value="F:interleukin-17 receptor activity"/>
    <property type="evidence" value="ECO:0007669"/>
    <property type="project" value="Ensembl"/>
</dbReference>
<feature type="region of interest" description="Disordered" evidence="11">
    <location>
        <begin position="87"/>
        <end position="120"/>
    </location>
</feature>
<evidence type="ECO:0000256" key="7">
    <source>
        <dbReference type="ARBA" id="ARBA00023136"/>
    </source>
</evidence>
<dbReference type="InParanoid" id="A0A663ES47"/>
<dbReference type="GO" id="GO:0015026">
    <property type="term" value="F:coreceptor activity"/>
    <property type="evidence" value="ECO:0007669"/>
    <property type="project" value="Ensembl"/>
</dbReference>
<evidence type="ECO:0000313" key="16">
    <source>
        <dbReference type="Ensembl" id="ENSACCP00020015135.1"/>
    </source>
</evidence>
<dbReference type="InterPro" id="IPR013568">
    <property type="entry name" value="SEFIR_dom"/>
</dbReference>
<keyword evidence="5 13" id="KW-0732">Signal</keyword>
<dbReference type="AlphaFoldDB" id="A0A663ES47"/>
<comment type="subcellular location">
    <subcellularLocation>
        <location evidence="1">Cell membrane</location>
        <topology evidence="1">Single-pass membrane protein</topology>
    </subcellularLocation>
    <subcellularLocation>
        <location evidence="2">Membrane</location>
        <topology evidence="2">Single-pass type I membrane protein</topology>
    </subcellularLocation>
</comment>
<feature type="transmembrane region" description="Helical" evidence="12">
    <location>
        <begin position="476"/>
        <end position="496"/>
    </location>
</feature>
<proteinExistence type="predicted"/>
<dbReference type="GO" id="GO:0005886">
    <property type="term" value="C:plasma membrane"/>
    <property type="evidence" value="ECO:0007669"/>
    <property type="project" value="UniProtKB-SubCell"/>
</dbReference>
<reference evidence="16" key="2">
    <citation type="submission" date="2025-09" db="UniProtKB">
        <authorList>
            <consortium name="Ensembl"/>
        </authorList>
    </citation>
    <scope>IDENTIFICATION</scope>
</reference>
<evidence type="ECO:0000313" key="17">
    <source>
        <dbReference type="Proteomes" id="UP000472275"/>
    </source>
</evidence>
<evidence type="ECO:0000256" key="10">
    <source>
        <dbReference type="ARBA" id="ARBA00023198"/>
    </source>
</evidence>
<evidence type="ECO:0000256" key="8">
    <source>
        <dbReference type="ARBA" id="ARBA00023170"/>
    </source>
</evidence>
<dbReference type="PANTHER" id="PTHR15583">
    <property type="entry name" value="INTERLEUKIN-17 RECEPTOR"/>
    <property type="match status" value="1"/>
</dbReference>
<evidence type="ECO:0000256" key="6">
    <source>
        <dbReference type="ARBA" id="ARBA00022989"/>
    </source>
</evidence>
<evidence type="ECO:0000256" key="9">
    <source>
        <dbReference type="ARBA" id="ARBA00023180"/>
    </source>
</evidence>
<dbReference type="Pfam" id="PF15037">
    <property type="entry name" value="IL17_R_N"/>
    <property type="match status" value="1"/>
</dbReference>
<keyword evidence="17" id="KW-1185">Reference proteome</keyword>
<dbReference type="KEGG" id="achc:115353675"/>
<feature type="domain" description="SEFIR" evidence="14">
    <location>
        <begin position="522"/>
        <end position="689"/>
    </location>
</feature>
<accession>A0A663ES47</accession>
<keyword evidence="4 12" id="KW-0812">Transmembrane</keyword>
<dbReference type="GeneID" id="115353675"/>
<dbReference type="PANTHER" id="PTHR15583:SF12">
    <property type="entry name" value="INTERLEUKIN-17 RECEPTOR C"/>
    <property type="match status" value="1"/>
</dbReference>
<evidence type="ECO:0000256" key="5">
    <source>
        <dbReference type="ARBA" id="ARBA00022729"/>
    </source>
</evidence>
<sequence length="717" mass="75700">MRPRGELLVLVLVAAGAVGGRGAARDTLACSQGLACRLLDTDVLCGMEPPGPGHGLALAQLQLEPVLRCTGPTACSPCLEARLHLTAGTGDPRRPAPSGVPEAEDGGTGGRWPAADGTASSQPNVTGLLLLSGHTYASSRCVAVEVRAPLAPALPGQPLGWVTFRCFEAPLGSKLHVTAYTNSRDHWRLSQWQWVPDCSWPVAQAAVPQCQVPRLQVSPGPKEVVVEVQGAVAGHSYTLRLYHNQSHGASGPGRAVTASSPMNYSLPAEEVLPCLCLQVWPETQDPLRATLCPFSHDAEAWERLWARSRLVLHAGERALTCSLSAPCDLPAELVPCWQPAPAGPCQALPGLRQPAVGQGLQEFGGLRPHPNLCVQVWSDGQVRLTQCLRDRALPGRPDDLLLLEREGNASLCALERGTCTPLTNFTSTGAGRPGLLEQELRRDVAAGQCRQIWHAENSTGVTLWACPLHKYLRARWVLAWMGVLLGAACLLLLLLLKKEDMKGWLKSLRADYGSEGPLRGRRALLVHATEPVAERAACALMAALRPLGLAVTAAPGGGSGIAAWGPLPWLHAQHRQALRDGDTVILFLSPAAVAAAHQWDAGARAVPGDVAAECGPGPQHGPGPDDVPTVAPCEAFAAALSCTVPELVAGNGRYVVVRLEALVPAVPPALRAAPAFALPSETGGFLRALAGPGRWRGRWPEPYVAAVAEGLRRSVGE</sequence>
<evidence type="ECO:0000256" key="2">
    <source>
        <dbReference type="ARBA" id="ARBA00004479"/>
    </source>
</evidence>
<protein>
    <submittedName>
        <fullName evidence="16">Interleukin 17 receptor C</fullName>
    </submittedName>
</protein>
<dbReference type="OrthoDB" id="9949622at2759"/>
<dbReference type="GO" id="GO:0006954">
    <property type="term" value="P:inflammatory response"/>
    <property type="evidence" value="ECO:0007669"/>
    <property type="project" value="UniProtKB-KW"/>
</dbReference>
<dbReference type="CTD" id="84818"/>
<dbReference type="InterPro" id="IPR027841">
    <property type="entry name" value="IL-17_rcpt_C/E_N"/>
</dbReference>
<keyword evidence="3" id="KW-1003">Cell membrane</keyword>